<dbReference type="Proteomes" id="UP000236161">
    <property type="component" value="Unassembled WGS sequence"/>
</dbReference>
<evidence type="ECO:0000313" key="1">
    <source>
        <dbReference type="EMBL" id="PKA56962.1"/>
    </source>
</evidence>
<protein>
    <submittedName>
        <fullName evidence="1">Uncharacterized protein</fullName>
    </submittedName>
</protein>
<name>A0A2I0AN21_9ASPA</name>
<proteinExistence type="predicted"/>
<accession>A0A2I0AN21</accession>
<keyword evidence="2" id="KW-1185">Reference proteome</keyword>
<sequence>MDSTELMASEFDDHSNELRSFPMVHPLKRVAEEEPSSVALPPVKKAAVDLIDDAALTDWETELEQEPVECFDEEFETDSSPDQEPLTFSSILECYSCHGIPYEKLYLAFKEAQRKFLHTHFEISEGLEDIRKNSIYWQDIPEQRSFVLANRLDIACTFLRDNEVFEKCLLESIDCILETSKKKREVADLMENCEDSCFELRCDPRKPMQWFLNWLDETEAPWSPKRAKAHALMLKLALRKYIIREEFEHFGIFRRNCIHCPFYDRYDPNKEFESCLENCMDYRKLFPILQMHSNFMKWLNDGTSETHEFISSLLNVNFSLNLKGSMDIPDNIIHDCKMFYDLPKELIRDCIYDTIIVKRKEVEAGKELEVLRHIVNHECAVKVSMQSDVFVCDEFDSNIPDYVYEYTIKFYRKFFKNFVSHFHFCNLGLGNIFVLCYT</sequence>
<dbReference type="EMBL" id="KZ451969">
    <property type="protein sequence ID" value="PKA56962.1"/>
    <property type="molecule type" value="Genomic_DNA"/>
</dbReference>
<dbReference type="AlphaFoldDB" id="A0A2I0AN21"/>
<gene>
    <name evidence="1" type="ORF">AXF42_Ash002266</name>
</gene>
<reference evidence="1 2" key="1">
    <citation type="journal article" date="2017" name="Nature">
        <title>The Apostasia genome and the evolution of orchids.</title>
        <authorList>
            <person name="Zhang G.Q."/>
            <person name="Liu K.W."/>
            <person name="Li Z."/>
            <person name="Lohaus R."/>
            <person name="Hsiao Y.Y."/>
            <person name="Niu S.C."/>
            <person name="Wang J.Y."/>
            <person name="Lin Y.C."/>
            <person name="Xu Q."/>
            <person name="Chen L.J."/>
            <person name="Yoshida K."/>
            <person name="Fujiwara S."/>
            <person name="Wang Z.W."/>
            <person name="Zhang Y.Q."/>
            <person name="Mitsuda N."/>
            <person name="Wang M."/>
            <person name="Liu G.H."/>
            <person name="Pecoraro L."/>
            <person name="Huang H.X."/>
            <person name="Xiao X.J."/>
            <person name="Lin M."/>
            <person name="Wu X.Y."/>
            <person name="Wu W.L."/>
            <person name="Chen Y.Y."/>
            <person name="Chang S.B."/>
            <person name="Sakamoto S."/>
            <person name="Ohme-Takagi M."/>
            <person name="Yagi M."/>
            <person name="Zeng S.J."/>
            <person name="Shen C.Y."/>
            <person name="Yeh C.M."/>
            <person name="Luo Y.B."/>
            <person name="Tsai W.C."/>
            <person name="Van de Peer Y."/>
            <person name="Liu Z.J."/>
        </authorList>
    </citation>
    <scope>NUCLEOTIDE SEQUENCE [LARGE SCALE GENOMIC DNA]</scope>
    <source>
        <strain evidence="2">cv. Shenzhen</strain>
        <tissue evidence="1">Stem</tissue>
    </source>
</reference>
<evidence type="ECO:0000313" key="2">
    <source>
        <dbReference type="Proteomes" id="UP000236161"/>
    </source>
</evidence>
<organism evidence="1 2">
    <name type="scientific">Apostasia shenzhenica</name>
    <dbReference type="NCBI Taxonomy" id="1088818"/>
    <lineage>
        <taxon>Eukaryota</taxon>
        <taxon>Viridiplantae</taxon>
        <taxon>Streptophyta</taxon>
        <taxon>Embryophyta</taxon>
        <taxon>Tracheophyta</taxon>
        <taxon>Spermatophyta</taxon>
        <taxon>Magnoliopsida</taxon>
        <taxon>Liliopsida</taxon>
        <taxon>Asparagales</taxon>
        <taxon>Orchidaceae</taxon>
        <taxon>Apostasioideae</taxon>
        <taxon>Apostasia</taxon>
    </lineage>
</organism>